<dbReference type="AlphaFoldDB" id="A0A0B2VQW6"/>
<protein>
    <submittedName>
        <fullName evidence="1">Uncharacterized protein</fullName>
    </submittedName>
</protein>
<evidence type="ECO:0000313" key="2">
    <source>
        <dbReference type="Proteomes" id="UP000031036"/>
    </source>
</evidence>
<reference evidence="1 2" key="1">
    <citation type="submission" date="2014-11" db="EMBL/GenBank/DDBJ databases">
        <title>Genetic blueprint of the zoonotic pathogen Toxocara canis.</title>
        <authorList>
            <person name="Zhu X.-Q."/>
            <person name="Korhonen P.K."/>
            <person name="Cai H."/>
            <person name="Young N.D."/>
            <person name="Nejsum P."/>
            <person name="von Samson-Himmelstjerna G."/>
            <person name="Boag P.R."/>
            <person name="Tan P."/>
            <person name="Li Q."/>
            <person name="Min J."/>
            <person name="Yang Y."/>
            <person name="Wang X."/>
            <person name="Fang X."/>
            <person name="Hall R.S."/>
            <person name="Hofmann A."/>
            <person name="Sternberg P.W."/>
            <person name="Jex A.R."/>
            <person name="Gasser R.B."/>
        </authorList>
    </citation>
    <scope>NUCLEOTIDE SEQUENCE [LARGE SCALE GENOMIC DNA]</scope>
    <source>
        <strain evidence="1">PN_DK_2014</strain>
    </source>
</reference>
<organism evidence="1 2">
    <name type="scientific">Toxocara canis</name>
    <name type="common">Canine roundworm</name>
    <dbReference type="NCBI Taxonomy" id="6265"/>
    <lineage>
        <taxon>Eukaryota</taxon>
        <taxon>Metazoa</taxon>
        <taxon>Ecdysozoa</taxon>
        <taxon>Nematoda</taxon>
        <taxon>Chromadorea</taxon>
        <taxon>Rhabditida</taxon>
        <taxon>Spirurina</taxon>
        <taxon>Ascaridomorpha</taxon>
        <taxon>Ascaridoidea</taxon>
        <taxon>Toxocaridae</taxon>
        <taxon>Toxocara</taxon>
    </lineage>
</organism>
<comment type="caution">
    <text evidence="1">The sequence shown here is derived from an EMBL/GenBank/DDBJ whole genome shotgun (WGS) entry which is preliminary data.</text>
</comment>
<name>A0A0B2VQW6_TOXCA</name>
<sequence>MSCKGTEVQFDLFNTLIDDTLNRSEAMLMQLKPGINHLSMNATNQAGTEGNVGELFRFGTDSNDALKPTDTVYESHDGKKILIVREYDKTNGIQRGEPQPITP</sequence>
<evidence type="ECO:0000313" key="1">
    <source>
        <dbReference type="EMBL" id="KHN85941.1"/>
    </source>
</evidence>
<keyword evidence="2" id="KW-1185">Reference proteome</keyword>
<accession>A0A0B2VQW6</accession>
<dbReference type="Proteomes" id="UP000031036">
    <property type="component" value="Unassembled WGS sequence"/>
</dbReference>
<dbReference type="EMBL" id="JPKZ01000696">
    <property type="protein sequence ID" value="KHN85941.1"/>
    <property type="molecule type" value="Genomic_DNA"/>
</dbReference>
<proteinExistence type="predicted"/>
<gene>
    <name evidence="1" type="ORF">Tcan_09159</name>
</gene>